<name>A0A081NY76_9BACL</name>
<dbReference type="OrthoDB" id="2369163at2"/>
<proteinExistence type="predicted"/>
<dbReference type="eggNOG" id="COG0476">
    <property type="taxonomic scope" value="Bacteria"/>
</dbReference>
<keyword evidence="2" id="KW-1185">Reference proteome</keyword>
<sequence>MTTLDASVRPKVNGDTFFIPDPNGSVYFRNNMGSFKLEGESMDRWIEKLIPVFNGKYTLMELTDGLPDPHRGRVFDIAALLIQNGFVRDISGDLPHQLSDRILEKFGSQIEFLSNFGGSGAHRFEQYRQQKVLAVGSGSFLVSLVGALLESGLPRIGVAIGDSVPTNRERLKDLGEHARKSDPEIHIQEVSYPGRDVSAWQEVLKPFDSILYVSQEGDIEELRIVQAACKGEQKLFLPAICLQQAGLAGPLERPEDGNGWESALRRIHQPVLRQDPQQHGFSVHAGALLSNVIVFELFKTVTGAADPLRNQAVYLLNLETLEGDWYAFIAHPMVIGCNRIDRIPDIELRLVQDSGPGLQTGRHNPLLDYCERLTSPDTGIFYEWDEGDFKQLPLAQCRVQVADPLSDGPVELLPSMVGVGLTHEEARRESAFAGLEAYTSRLAERMGQAYPPPETEATGPCASEYVGIGVGETLTEAVCRGLRKCLAEELDIRRTDRKPLVTPVQLSMVDDERVRYYLKSLSTLQEEPALVLEEELFGFPVVRADIGGRWYTGVDLNITLALRRALLQALSEVQNQAPRLQVRIASVPSRTPKKVRPRSLAIPACEETAQASVLASAIQQLKQHGRQLHVFDYRLDPFLNKGPVHVLGVGLREEVSP</sequence>
<dbReference type="EMBL" id="JNVM01000022">
    <property type="protein sequence ID" value="KEQ23399.1"/>
    <property type="molecule type" value="Genomic_DNA"/>
</dbReference>
<evidence type="ECO:0000313" key="2">
    <source>
        <dbReference type="Proteomes" id="UP000028123"/>
    </source>
</evidence>
<dbReference type="AlphaFoldDB" id="A0A081NY76"/>
<dbReference type="NCBIfam" id="TIGR03693">
    <property type="entry name" value="ocin_ThiF_like"/>
    <property type="match status" value="1"/>
</dbReference>
<dbReference type="Proteomes" id="UP000028123">
    <property type="component" value="Unassembled WGS sequence"/>
</dbReference>
<dbReference type="InterPro" id="IPR022368">
    <property type="entry name" value="Thiazole_bacteriocin_mat_put"/>
</dbReference>
<comment type="caution">
    <text evidence="1">The sequence shown here is derived from an EMBL/GenBank/DDBJ whole genome shotgun (WGS) entry which is preliminary data.</text>
</comment>
<accession>A0A081NY76</accession>
<organism evidence="1 2">
    <name type="scientific">Paenibacillus tyrfis</name>
    <dbReference type="NCBI Taxonomy" id="1501230"/>
    <lineage>
        <taxon>Bacteria</taxon>
        <taxon>Bacillati</taxon>
        <taxon>Bacillota</taxon>
        <taxon>Bacilli</taxon>
        <taxon>Bacillales</taxon>
        <taxon>Paenibacillaceae</taxon>
        <taxon>Paenibacillus</taxon>
    </lineage>
</organism>
<reference evidence="1 2" key="1">
    <citation type="submission" date="2014-06" db="EMBL/GenBank/DDBJ databases">
        <title>Draft genome sequence of Paenibacillus sp. MSt1.</title>
        <authorList>
            <person name="Aw Y.K."/>
            <person name="Ong K.S."/>
            <person name="Gan H.M."/>
            <person name="Lee S.M."/>
        </authorList>
    </citation>
    <scope>NUCLEOTIDE SEQUENCE [LARGE SCALE GENOMIC DNA]</scope>
    <source>
        <strain evidence="1 2">MSt1</strain>
    </source>
</reference>
<protein>
    <submittedName>
        <fullName evidence="1">Bacteriocin maturation protein</fullName>
    </submittedName>
</protein>
<dbReference type="RefSeq" id="WP_036688519.1">
    <property type="nucleotide sequence ID" value="NZ_JNVM01000022.1"/>
</dbReference>
<dbReference type="Gene3D" id="3.40.50.720">
    <property type="entry name" value="NAD(P)-binding Rossmann-like Domain"/>
    <property type="match status" value="1"/>
</dbReference>
<gene>
    <name evidence="1" type="ORF">ET33_16310</name>
</gene>
<evidence type="ECO:0000313" key="1">
    <source>
        <dbReference type="EMBL" id="KEQ23399.1"/>
    </source>
</evidence>